<dbReference type="EMBL" id="FOUZ01000006">
    <property type="protein sequence ID" value="SFN06454.1"/>
    <property type="molecule type" value="Genomic_DNA"/>
</dbReference>
<organism evidence="6 7">
    <name type="scientific">Algoriella xinjiangensis</name>
    <dbReference type="NCBI Taxonomy" id="684065"/>
    <lineage>
        <taxon>Bacteria</taxon>
        <taxon>Pseudomonadati</taxon>
        <taxon>Bacteroidota</taxon>
        <taxon>Flavobacteriia</taxon>
        <taxon>Flavobacteriales</taxon>
        <taxon>Weeksellaceae</taxon>
        <taxon>Algoriella</taxon>
    </lineage>
</organism>
<protein>
    <recommendedName>
        <fullName evidence="5">Probable membrane transporter protein</fullName>
    </recommendedName>
</protein>
<accession>A0A1I4VYN8</accession>
<evidence type="ECO:0000256" key="4">
    <source>
        <dbReference type="ARBA" id="ARBA00023136"/>
    </source>
</evidence>
<dbReference type="RefSeq" id="WP_125113027.1">
    <property type="nucleotide sequence ID" value="NZ_FOUZ01000006.1"/>
</dbReference>
<keyword evidence="2 5" id="KW-0812">Transmembrane</keyword>
<feature type="transmembrane region" description="Helical" evidence="5">
    <location>
        <begin position="277"/>
        <end position="300"/>
    </location>
</feature>
<evidence type="ECO:0000313" key="6">
    <source>
        <dbReference type="EMBL" id="SFN06454.1"/>
    </source>
</evidence>
<feature type="transmembrane region" description="Helical" evidence="5">
    <location>
        <begin position="110"/>
        <end position="127"/>
    </location>
</feature>
<reference evidence="7" key="1">
    <citation type="submission" date="2016-10" db="EMBL/GenBank/DDBJ databases">
        <authorList>
            <person name="Varghese N."/>
            <person name="Submissions S."/>
        </authorList>
    </citation>
    <scope>NUCLEOTIDE SEQUENCE [LARGE SCALE GENOMIC DNA]</scope>
    <source>
        <strain evidence="7">XJ109</strain>
    </source>
</reference>
<feature type="transmembrane region" description="Helical" evidence="5">
    <location>
        <begin position="216"/>
        <end position="237"/>
    </location>
</feature>
<evidence type="ECO:0000256" key="3">
    <source>
        <dbReference type="ARBA" id="ARBA00022989"/>
    </source>
</evidence>
<feature type="transmembrane region" description="Helical" evidence="5">
    <location>
        <begin position="312"/>
        <end position="333"/>
    </location>
</feature>
<keyword evidence="5" id="KW-1003">Cell membrane</keyword>
<evidence type="ECO:0000256" key="1">
    <source>
        <dbReference type="ARBA" id="ARBA00004141"/>
    </source>
</evidence>
<keyword evidence="4 5" id="KW-0472">Membrane</keyword>
<dbReference type="PANTHER" id="PTHR43701">
    <property type="entry name" value="MEMBRANE TRANSPORTER PROTEIN MJ0441-RELATED"/>
    <property type="match status" value="1"/>
</dbReference>
<dbReference type="AlphaFoldDB" id="A0A1I4VYN8"/>
<gene>
    <name evidence="6" type="ORF">SAMN05421738_10655</name>
</gene>
<feature type="transmembrane region" description="Helical" evidence="5">
    <location>
        <begin position="340"/>
        <end position="363"/>
    </location>
</feature>
<dbReference type="Pfam" id="PF01925">
    <property type="entry name" value="TauE"/>
    <property type="match status" value="1"/>
</dbReference>
<evidence type="ECO:0000256" key="5">
    <source>
        <dbReference type="RuleBase" id="RU363041"/>
    </source>
</evidence>
<dbReference type="InterPro" id="IPR002781">
    <property type="entry name" value="TM_pro_TauE-like"/>
</dbReference>
<dbReference type="InterPro" id="IPR051598">
    <property type="entry name" value="TSUP/Inactive_protease-like"/>
</dbReference>
<evidence type="ECO:0000256" key="2">
    <source>
        <dbReference type="ARBA" id="ARBA00022692"/>
    </source>
</evidence>
<feature type="transmembrane region" description="Helical" evidence="5">
    <location>
        <begin position="147"/>
        <end position="169"/>
    </location>
</feature>
<feature type="transmembrane region" description="Helical" evidence="5">
    <location>
        <begin position="243"/>
        <end position="265"/>
    </location>
</feature>
<sequence>MYQLIYSLNKKKVKRILVINETDQEISSPKIEQQYPKATIVHYDENNFTALNNYHSFDILVFNFCQLHWVKDFLAQKLSIDLETEETNYHLELTKQHQSNPTKGLGYIKVIRNSSILFFVFFFGYSLSTLIPIENVNDFVVQIPNEFYIMLAVGFFAQLVDGALGLGYGMTSAAAMMSMGIKLPAISGSIHTAEMFSSAVSGYSHYRFGNVNKKMLVWLAIPGVVGAVLGSLFVIYIGEEYEYYAYPFVALYLALIAIRLFALAFKKKVVRKKIKKLSFLGFSGGFFDAFGGGGWGPIVTSTLLTKGRNSKYVIGTVSLAEFFVTFAATMTFFTSLGVEYWYIVLGLIIGGMIAAPFAAKLAGKLPQKIAYILVALLVIISSIRIIIKMV</sequence>
<dbReference type="OrthoDB" id="45564at2"/>
<dbReference type="Proteomes" id="UP000199149">
    <property type="component" value="Unassembled WGS sequence"/>
</dbReference>
<keyword evidence="3 5" id="KW-1133">Transmembrane helix</keyword>
<name>A0A1I4VYN8_9FLAO</name>
<comment type="similarity">
    <text evidence="5">Belongs to the 4-toluene sulfonate uptake permease (TSUP) (TC 2.A.102) family.</text>
</comment>
<evidence type="ECO:0000313" key="7">
    <source>
        <dbReference type="Proteomes" id="UP000199149"/>
    </source>
</evidence>
<keyword evidence="7" id="KW-1185">Reference proteome</keyword>
<dbReference type="STRING" id="684065.SAMN05421738_10655"/>
<comment type="subcellular location">
    <subcellularLocation>
        <location evidence="5">Cell membrane</location>
        <topology evidence="5">Multi-pass membrane protein</topology>
    </subcellularLocation>
    <subcellularLocation>
        <location evidence="1">Membrane</location>
        <topology evidence="1">Multi-pass membrane protein</topology>
    </subcellularLocation>
</comment>
<proteinExistence type="inferred from homology"/>
<dbReference type="GO" id="GO:0005886">
    <property type="term" value="C:plasma membrane"/>
    <property type="evidence" value="ECO:0007669"/>
    <property type="project" value="UniProtKB-SubCell"/>
</dbReference>
<dbReference type="PANTHER" id="PTHR43701:SF12">
    <property type="entry name" value="MEMBRANE TRANSPORTER PROTEIN YTNM-RELATED"/>
    <property type="match status" value="1"/>
</dbReference>
<feature type="transmembrane region" description="Helical" evidence="5">
    <location>
        <begin position="369"/>
        <end position="387"/>
    </location>
</feature>